<organism evidence="1 2">
    <name type="scientific">Glomus cerebriforme</name>
    <dbReference type="NCBI Taxonomy" id="658196"/>
    <lineage>
        <taxon>Eukaryota</taxon>
        <taxon>Fungi</taxon>
        <taxon>Fungi incertae sedis</taxon>
        <taxon>Mucoromycota</taxon>
        <taxon>Glomeromycotina</taxon>
        <taxon>Glomeromycetes</taxon>
        <taxon>Glomerales</taxon>
        <taxon>Glomeraceae</taxon>
        <taxon>Glomus</taxon>
    </lineage>
</organism>
<dbReference type="AlphaFoldDB" id="A0A397ST55"/>
<evidence type="ECO:0000313" key="2">
    <source>
        <dbReference type="Proteomes" id="UP000265703"/>
    </source>
</evidence>
<dbReference type="Proteomes" id="UP000265703">
    <property type="component" value="Unassembled WGS sequence"/>
</dbReference>
<dbReference type="OrthoDB" id="2319706at2759"/>
<protein>
    <submittedName>
        <fullName evidence="1">Uncharacterized protein</fullName>
    </submittedName>
</protein>
<evidence type="ECO:0000313" key="1">
    <source>
        <dbReference type="EMBL" id="RIA88902.1"/>
    </source>
</evidence>
<name>A0A397ST55_9GLOM</name>
<dbReference type="EMBL" id="QKYT01000241">
    <property type="protein sequence ID" value="RIA88902.1"/>
    <property type="molecule type" value="Genomic_DNA"/>
</dbReference>
<keyword evidence="2" id="KW-1185">Reference proteome</keyword>
<comment type="caution">
    <text evidence="1">The sequence shown here is derived from an EMBL/GenBank/DDBJ whole genome shotgun (WGS) entry which is preliminary data.</text>
</comment>
<accession>A0A397ST55</accession>
<reference evidence="1 2" key="1">
    <citation type="submission" date="2018-06" db="EMBL/GenBank/DDBJ databases">
        <title>Comparative genomics reveals the genomic features of Rhizophagus irregularis, R. cerebriforme, R. diaphanum and Gigaspora rosea, and their symbiotic lifestyle signature.</title>
        <authorList>
            <person name="Morin E."/>
            <person name="San Clemente H."/>
            <person name="Chen E.C.H."/>
            <person name="De La Providencia I."/>
            <person name="Hainaut M."/>
            <person name="Kuo A."/>
            <person name="Kohler A."/>
            <person name="Murat C."/>
            <person name="Tang N."/>
            <person name="Roy S."/>
            <person name="Loubradou J."/>
            <person name="Henrissat B."/>
            <person name="Grigoriev I.V."/>
            <person name="Corradi N."/>
            <person name="Roux C."/>
            <person name="Martin F.M."/>
        </authorList>
    </citation>
    <scope>NUCLEOTIDE SEQUENCE [LARGE SCALE GENOMIC DNA]</scope>
    <source>
        <strain evidence="1 2">DAOM 227022</strain>
    </source>
</reference>
<gene>
    <name evidence="1" type="ORF">C1645_825621</name>
</gene>
<proteinExistence type="predicted"/>
<sequence>MRSLKDNVYNENFNEYRKYRKYRKYLGKLKDNTKDLVNIIEQQRAVSNDLFVIAKIDSNVWNKTQSTIYTKVEFEMANYSALEKIHISELEIAINKVDVTLEEYGILMLMKYKSNSEFHGDRFQTRTEEKKS</sequence>